<protein>
    <submittedName>
        <fullName evidence="2">Histidine kinase</fullName>
    </submittedName>
</protein>
<proteinExistence type="predicted"/>
<evidence type="ECO:0000313" key="2">
    <source>
        <dbReference type="EMBL" id="CUO30930.1"/>
    </source>
</evidence>
<name>A0A174E4F9_9CLOT</name>
<evidence type="ECO:0000256" key="1">
    <source>
        <dbReference type="SAM" id="Phobius"/>
    </source>
</evidence>
<dbReference type="Proteomes" id="UP000095594">
    <property type="component" value="Unassembled WGS sequence"/>
</dbReference>
<organism evidence="2 3">
    <name type="scientific">Clostridium disporicum</name>
    <dbReference type="NCBI Taxonomy" id="84024"/>
    <lineage>
        <taxon>Bacteria</taxon>
        <taxon>Bacillati</taxon>
        <taxon>Bacillota</taxon>
        <taxon>Clostridia</taxon>
        <taxon>Eubacteriales</taxon>
        <taxon>Clostridiaceae</taxon>
        <taxon>Clostridium</taxon>
    </lineage>
</organism>
<gene>
    <name evidence="2" type="ORF">ERS852471_01329</name>
</gene>
<feature type="transmembrane region" description="Helical" evidence="1">
    <location>
        <begin position="89"/>
        <end position="111"/>
    </location>
</feature>
<sequence>MLKVPIFEFIARLIPEAFIFMFAAYTFSKVKIEKKKYLMASFLLGISVFIIRMLPINYGVHTILNIIILTVIATSINKINMVNAIKSTIITTVFLFVLEGISVLILSSIYGEELQNMFQDSKLKIILGLPSLIIFGVIVIGYYTYLSKRNKLSYV</sequence>
<reference evidence="2 3" key="1">
    <citation type="submission" date="2015-09" db="EMBL/GenBank/DDBJ databases">
        <authorList>
            <consortium name="Pathogen Informatics"/>
        </authorList>
    </citation>
    <scope>NUCLEOTIDE SEQUENCE [LARGE SCALE GENOMIC DNA]</scope>
    <source>
        <strain evidence="2 3">2789STDY5834856</strain>
    </source>
</reference>
<feature type="transmembrane region" description="Helical" evidence="1">
    <location>
        <begin position="123"/>
        <end position="145"/>
    </location>
</feature>
<keyword evidence="1" id="KW-0812">Transmembrane</keyword>
<dbReference type="GO" id="GO:0016301">
    <property type="term" value="F:kinase activity"/>
    <property type="evidence" value="ECO:0007669"/>
    <property type="project" value="UniProtKB-KW"/>
</dbReference>
<keyword evidence="2" id="KW-0808">Transferase</keyword>
<accession>A0A174E4F9</accession>
<dbReference type="EMBL" id="CYZX01000007">
    <property type="protein sequence ID" value="CUO30930.1"/>
    <property type="molecule type" value="Genomic_DNA"/>
</dbReference>
<feature type="transmembrane region" description="Helical" evidence="1">
    <location>
        <begin position="37"/>
        <end position="54"/>
    </location>
</feature>
<feature type="transmembrane region" description="Helical" evidence="1">
    <location>
        <begin position="6"/>
        <end position="25"/>
    </location>
</feature>
<dbReference type="RefSeq" id="WP_055264927.1">
    <property type="nucleotide sequence ID" value="NZ_CABIXQ010000007.1"/>
</dbReference>
<keyword evidence="1" id="KW-1133">Transmembrane helix</keyword>
<keyword evidence="2" id="KW-0418">Kinase</keyword>
<keyword evidence="1" id="KW-0472">Membrane</keyword>
<dbReference type="OrthoDB" id="1787445at2"/>
<feature type="transmembrane region" description="Helical" evidence="1">
    <location>
        <begin position="60"/>
        <end position="77"/>
    </location>
</feature>
<evidence type="ECO:0000313" key="3">
    <source>
        <dbReference type="Proteomes" id="UP000095594"/>
    </source>
</evidence>
<dbReference type="AlphaFoldDB" id="A0A174E4F9"/>